<dbReference type="EMBL" id="BAABHW010000001">
    <property type="protein sequence ID" value="GAA5066275.1"/>
    <property type="molecule type" value="Genomic_DNA"/>
</dbReference>
<comment type="caution">
    <text evidence="2">The sequence shown here is derived from an EMBL/GenBank/DDBJ whole genome shotgun (WGS) entry which is preliminary data.</text>
</comment>
<evidence type="ECO:0000313" key="3">
    <source>
        <dbReference type="Proteomes" id="UP001499910"/>
    </source>
</evidence>
<keyword evidence="3" id="KW-1185">Reference proteome</keyword>
<evidence type="ECO:0000313" key="2">
    <source>
        <dbReference type="EMBL" id="GAA5066275.1"/>
    </source>
</evidence>
<reference evidence="3" key="1">
    <citation type="journal article" date="2019" name="Int. J. Syst. Evol. Microbiol.">
        <title>The Global Catalogue of Microorganisms (GCM) 10K type strain sequencing project: providing services to taxonomists for standard genome sequencing and annotation.</title>
        <authorList>
            <consortium name="The Broad Institute Genomics Platform"/>
            <consortium name="The Broad Institute Genome Sequencing Center for Infectious Disease"/>
            <person name="Wu L."/>
            <person name="Ma J."/>
        </authorList>
    </citation>
    <scope>NUCLEOTIDE SEQUENCE [LARGE SCALE GENOMIC DNA]</scope>
    <source>
        <strain evidence="3">JCM 18015</strain>
    </source>
</reference>
<name>A0ABP9KUI6_9RHOB</name>
<sequence>MHDGRPAGDMLDTIGPGQALLADAAYDSNRQRDHLADIGAGAIIRAIPRRSAPPPLDRDAHRRRNRIERFF</sequence>
<gene>
    <name evidence="2" type="ORF">GCM10023209_04690</name>
</gene>
<protein>
    <recommendedName>
        <fullName evidence="4">Transposase</fullName>
    </recommendedName>
</protein>
<dbReference type="Proteomes" id="UP001499910">
    <property type="component" value="Unassembled WGS sequence"/>
</dbReference>
<organism evidence="2 3">
    <name type="scientific">[Roseibacterium] beibuensis</name>
    <dbReference type="NCBI Taxonomy" id="1193142"/>
    <lineage>
        <taxon>Bacteria</taxon>
        <taxon>Pseudomonadati</taxon>
        <taxon>Pseudomonadota</taxon>
        <taxon>Alphaproteobacteria</taxon>
        <taxon>Rhodobacterales</taxon>
        <taxon>Roseobacteraceae</taxon>
        <taxon>Roseicyclus</taxon>
    </lineage>
</organism>
<evidence type="ECO:0008006" key="4">
    <source>
        <dbReference type="Google" id="ProtNLM"/>
    </source>
</evidence>
<accession>A0ABP9KUI6</accession>
<proteinExistence type="predicted"/>
<feature type="region of interest" description="Disordered" evidence="1">
    <location>
        <begin position="50"/>
        <end position="71"/>
    </location>
</feature>
<feature type="compositionally biased region" description="Basic residues" evidence="1">
    <location>
        <begin position="61"/>
        <end position="71"/>
    </location>
</feature>
<evidence type="ECO:0000256" key="1">
    <source>
        <dbReference type="SAM" id="MobiDB-lite"/>
    </source>
</evidence>